<keyword evidence="3" id="KW-0560">Oxidoreductase</keyword>
<dbReference type="SUPFAM" id="SSF48264">
    <property type="entry name" value="Cytochrome P450"/>
    <property type="match status" value="1"/>
</dbReference>
<comment type="caution">
    <text evidence="4">The sequence shown here is derived from an EMBL/GenBank/DDBJ whole genome shotgun (WGS) entry which is preliminary data.</text>
</comment>
<dbReference type="GO" id="GO:0004497">
    <property type="term" value="F:monooxygenase activity"/>
    <property type="evidence" value="ECO:0007669"/>
    <property type="project" value="UniProtKB-KW"/>
</dbReference>
<comment type="cofactor">
    <cofactor evidence="1">
        <name>heme</name>
        <dbReference type="ChEBI" id="CHEBI:30413"/>
    </cofactor>
</comment>
<dbReference type="AlphaFoldDB" id="A0A2P7SSG3"/>
<evidence type="ECO:0000256" key="3">
    <source>
        <dbReference type="RuleBase" id="RU000461"/>
    </source>
</evidence>
<dbReference type="Proteomes" id="UP000241229">
    <property type="component" value="Unassembled WGS sequence"/>
</dbReference>
<dbReference type="RefSeq" id="WP_106770615.1">
    <property type="nucleotide sequence ID" value="NZ_PXYK01000002.1"/>
</dbReference>
<dbReference type="InterPro" id="IPR017972">
    <property type="entry name" value="Cyt_P450_CS"/>
</dbReference>
<name>A0A2P7SSG3_9HYPH</name>
<keyword evidence="3" id="KW-0503">Monooxygenase</keyword>
<dbReference type="PANTHER" id="PTHR46696">
    <property type="entry name" value="P450, PUTATIVE (EUROFUNG)-RELATED"/>
    <property type="match status" value="1"/>
</dbReference>
<evidence type="ECO:0000313" key="5">
    <source>
        <dbReference type="Proteomes" id="UP000241229"/>
    </source>
</evidence>
<dbReference type="GO" id="GO:0016705">
    <property type="term" value="F:oxidoreductase activity, acting on paired donors, with incorporation or reduction of molecular oxygen"/>
    <property type="evidence" value="ECO:0007669"/>
    <property type="project" value="InterPro"/>
</dbReference>
<dbReference type="Gene3D" id="1.10.630.10">
    <property type="entry name" value="Cytochrome P450"/>
    <property type="match status" value="1"/>
</dbReference>
<dbReference type="InterPro" id="IPR036396">
    <property type="entry name" value="Cyt_P450_sf"/>
</dbReference>
<evidence type="ECO:0000256" key="2">
    <source>
        <dbReference type="ARBA" id="ARBA00010617"/>
    </source>
</evidence>
<dbReference type="PROSITE" id="PS00086">
    <property type="entry name" value="CYTOCHROME_P450"/>
    <property type="match status" value="1"/>
</dbReference>
<keyword evidence="5" id="KW-1185">Reference proteome</keyword>
<proteinExistence type="inferred from homology"/>
<keyword evidence="3" id="KW-0408">Iron</keyword>
<comment type="similarity">
    <text evidence="2 3">Belongs to the cytochrome P450 family.</text>
</comment>
<dbReference type="PRINTS" id="PR00359">
    <property type="entry name" value="BP450"/>
</dbReference>
<keyword evidence="3" id="KW-0349">Heme</keyword>
<dbReference type="InterPro" id="IPR002397">
    <property type="entry name" value="Cyt_P450_B"/>
</dbReference>
<protein>
    <submittedName>
        <fullName evidence="4">Cytochrome P450</fullName>
    </submittedName>
</protein>
<dbReference type="GO" id="GO:0005506">
    <property type="term" value="F:iron ion binding"/>
    <property type="evidence" value="ECO:0007669"/>
    <property type="project" value="InterPro"/>
</dbReference>
<dbReference type="EMBL" id="PXYK01000002">
    <property type="protein sequence ID" value="PSJ65275.1"/>
    <property type="molecule type" value="Genomic_DNA"/>
</dbReference>
<evidence type="ECO:0000313" key="4">
    <source>
        <dbReference type="EMBL" id="PSJ65275.1"/>
    </source>
</evidence>
<dbReference type="PANTHER" id="PTHR46696:SF1">
    <property type="entry name" value="CYTOCHROME P450 YJIB-RELATED"/>
    <property type="match status" value="1"/>
</dbReference>
<dbReference type="Pfam" id="PF00067">
    <property type="entry name" value="p450"/>
    <property type="match status" value="1"/>
</dbReference>
<evidence type="ECO:0000256" key="1">
    <source>
        <dbReference type="ARBA" id="ARBA00001971"/>
    </source>
</evidence>
<dbReference type="OrthoDB" id="9801155at2"/>
<organism evidence="4 5">
    <name type="scientific">Kumtagia ephedrae</name>
    <dbReference type="NCBI Taxonomy" id="2116701"/>
    <lineage>
        <taxon>Bacteria</taxon>
        <taxon>Pseudomonadati</taxon>
        <taxon>Pseudomonadota</taxon>
        <taxon>Alphaproteobacteria</taxon>
        <taxon>Hyphomicrobiales</taxon>
        <taxon>Phyllobacteriaceae</taxon>
        <taxon>Kumtagia</taxon>
    </lineage>
</organism>
<keyword evidence="3" id="KW-0479">Metal-binding</keyword>
<dbReference type="InterPro" id="IPR001128">
    <property type="entry name" value="Cyt_P450"/>
</dbReference>
<dbReference type="GO" id="GO:0020037">
    <property type="term" value="F:heme binding"/>
    <property type="evidence" value="ECO:0007669"/>
    <property type="project" value="InterPro"/>
</dbReference>
<gene>
    <name evidence="4" type="ORF">C7I84_02710</name>
</gene>
<reference evidence="4 5" key="1">
    <citation type="submission" date="2018-03" db="EMBL/GenBank/DDBJ databases">
        <title>The draft genome of Mesorhizobium sp. 6GN-30.</title>
        <authorList>
            <person name="Liu L."/>
            <person name="Li L."/>
            <person name="Wang T."/>
            <person name="Zhang X."/>
            <person name="Liang L."/>
        </authorList>
    </citation>
    <scope>NUCLEOTIDE SEQUENCE [LARGE SCALE GENOMIC DNA]</scope>
    <source>
        <strain evidence="4 5">6GN30</strain>
    </source>
</reference>
<sequence>MSEAALSTKTIDAPVLEIDPYSLEVLRDPYPFHERLREAGPAAFIERYGVYAVGRHAEAAIVLNDHARFTACGGIGIQDIRKPGDFRIPNRLLENDPPGHTAIRATLTKYLSPIVIRRWREHFETEAKGLVEELVAKGEFDGVEDVAEAFVLKVFPAAVGVKLPRKEILAIGEMRFNQSGPPNELYHRAMERAKPYLEWFENSVRREGVTPGSIAEMLFDAEDRGEFEEGIASNMVRSFVGGGTDSTITGIGHTLNKLAQNPDQWALVKADPNKVRAAFEEAIRLESPFQVTYRTTTGQAELSGVQLRPDTKVGVFLGAANRDPRKWQEPDRFDVTRDTTGIHLGFGTGAHICIGQMIARLEAEAILRALVTRIDRLEPAGLPRYRPINQMRTLDHLPLRARLG</sequence>
<accession>A0A2P7SSG3</accession>